<organism evidence="2">
    <name type="scientific">viral metagenome</name>
    <dbReference type="NCBI Taxonomy" id="1070528"/>
    <lineage>
        <taxon>unclassified sequences</taxon>
        <taxon>metagenomes</taxon>
        <taxon>organismal metagenomes</taxon>
    </lineage>
</organism>
<sequence>MENELRINTMFYLYDDPQITLNDWLCDNNTKIGHLDEQLYNHFKNHDKRTLNPEKANIFIIGIPIVKSFFTDRTNHYNNIIQAILKVKNNKYFQINQGKDHLILADHYELSAWADMFQNKEFTDMYQDTFEHVTSTRYEVYQKNKWISPPEYLINICPALTLLVPNWELTRYSIIVPYNYYFNSVIIPNYDEWNTRKFYVFYQESCRDYAHGASKLRKLPVEYFIDKVNCSIGLGLPINEYSHNMKNSKYVIVTRGDTSGSHVFVNSIGAGCIPVIISDMFEKVATPFNDIINLQAYTIIISEKDFVEDPHILFKTLDSLSELDIHNKINNLIEVQKLMLLEHPESTCCDAILNSFQIQIKL</sequence>
<evidence type="ECO:0000313" key="2">
    <source>
        <dbReference type="EMBL" id="QHT92686.1"/>
    </source>
</evidence>
<proteinExistence type="predicted"/>
<dbReference type="Pfam" id="PF03016">
    <property type="entry name" value="Exostosin_GT47"/>
    <property type="match status" value="1"/>
</dbReference>
<evidence type="ECO:0000259" key="1">
    <source>
        <dbReference type="Pfam" id="PF03016"/>
    </source>
</evidence>
<protein>
    <recommendedName>
        <fullName evidence="1">Exostosin GT47 domain-containing protein</fullName>
    </recommendedName>
</protein>
<dbReference type="EMBL" id="MN740193">
    <property type="protein sequence ID" value="QHT92686.1"/>
    <property type="molecule type" value="Genomic_DNA"/>
</dbReference>
<feature type="domain" description="Exostosin GT47" evidence="1">
    <location>
        <begin position="30"/>
        <end position="313"/>
    </location>
</feature>
<accession>A0A6C0IJT1</accession>
<dbReference type="InterPro" id="IPR040911">
    <property type="entry name" value="Exostosin_GT47"/>
</dbReference>
<dbReference type="InterPro" id="IPR004263">
    <property type="entry name" value="Exostosin"/>
</dbReference>
<reference evidence="2" key="1">
    <citation type="journal article" date="2020" name="Nature">
        <title>Giant virus diversity and host interactions through global metagenomics.</title>
        <authorList>
            <person name="Schulz F."/>
            <person name="Roux S."/>
            <person name="Paez-Espino D."/>
            <person name="Jungbluth S."/>
            <person name="Walsh D.A."/>
            <person name="Denef V.J."/>
            <person name="McMahon K.D."/>
            <person name="Konstantinidis K.T."/>
            <person name="Eloe-Fadrosh E.A."/>
            <person name="Kyrpides N.C."/>
            <person name="Woyke T."/>
        </authorList>
    </citation>
    <scope>NUCLEOTIDE SEQUENCE</scope>
    <source>
        <strain evidence="2">GVMAG-M-3300023184-89</strain>
    </source>
</reference>
<dbReference type="GO" id="GO:0016757">
    <property type="term" value="F:glycosyltransferase activity"/>
    <property type="evidence" value="ECO:0007669"/>
    <property type="project" value="InterPro"/>
</dbReference>
<dbReference type="AlphaFoldDB" id="A0A6C0IJT1"/>
<dbReference type="PANTHER" id="PTHR11062">
    <property type="entry name" value="EXOSTOSIN HEPARAN SULFATE GLYCOSYLTRANSFERASE -RELATED"/>
    <property type="match status" value="1"/>
</dbReference>
<name>A0A6C0IJT1_9ZZZZ</name>